<reference evidence="1" key="1">
    <citation type="submission" date="2012-02" db="EMBL/GenBank/DDBJ databases">
        <title>The complete genome of Solitalea canadensis DSM 3403.</title>
        <authorList>
            <consortium name="US DOE Joint Genome Institute (JGI-PGF)"/>
            <person name="Lucas S."/>
            <person name="Copeland A."/>
            <person name="Lapidus A."/>
            <person name="Glavina del Rio T."/>
            <person name="Dalin E."/>
            <person name="Tice H."/>
            <person name="Bruce D."/>
            <person name="Goodwin L."/>
            <person name="Pitluck S."/>
            <person name="Peters L."/>
            <person name="Ovchinnikova G."/>
            <person name="Lu M."/>
            <person name="Kyrpides N."/>
            <person name="Mavromatis K."/>
            <person name="Ivanova N."/>
            <person name="Brettin T."/>
            <person name="Detter J.C."/>
            <person name="Han C."/>
            <person name="Larimer F."/>
            <person name="Land M."/>
            <person name="Hauser L."/>
            <person name="Markowitz V."/>
            <person name="Cheng J.-F."/>
            <person name="Hugenholtz P."/>
            <person name="Woyke T."/>
            <person name="Wu D."/>
            <person name="Spring S."/>
            <person name="Schroeder M."/>
            <person name="Kopitz M."/>
            <person name="Brambilla E."/>
            <person name="Klenk H.-P."/>
            <person name="Eisen J.A."/>
        </authorList>
    </citation>
    <scope>NUCLEOTIDE SEQUENCE</scope>
    <source>
        <strain evidence="1">DSM 3403</strain>
    </source>
</reference>
<sequence length="183" mass="21006">MKKTLLLMGILVSFLSCQKDTDKACPYLNTTEKHVNDLGVPIQTCGEAIKDSVIISETQGLIDSDGTDFGGLTTTSNGFLTIYNDYQYVYFETIELRRSDIQILSYDETIEYQPEYQSDRMWKISIQELGGVNLLKIKYLSDYSQWLIYGDEVYSLYSYVSRNVTRFNSSFTYKISPCCNPNE</sequence>
<dbReference type="PROSITE" id="PS51257">
    <property type="entry name" value="PROKAR_LIPOPROTEIN"/>
    <property type="match status" value="1"/>
</dbReference>
<dbReference type="Proteomes" id="UP000007590">
    <property type="component" value="Chromosome"/>
</dbReference>
<name>H8KV21_SOLCM</name>
<dbReference type="HOGENOM" id="CLU_1389408_0_0_10"/>
<evidence type="ECO:0008006" key="3">
    <source>
        <dbReference type="Google" id="ProtNLM"/>
    </source>
</evidence>
<dbReference type="KEGG" id="scn:Solca_0906"/>
<accession>H8KV21</accession>
<organism evidence="1 2">
    <name type="scientific">Solitalea canadensis (strain ATCC 29591 / DSM 3403 / JCM 21819 / LMG 8368 / NBRC 15130 / NCIMB 12057 / USAM 9D)</name>
    <name type="common">Flexibacter canadensis</name>
    <dbReference type="NCBI Taxonomy" id="929556"/>
    <lineage>
        <taxon>Bacteria</taxon>
        <taxon>Pseudomonadati</taxon>
        <taxon>Bacteroidota</taxon>
        <taxon>Sphingobacteriia</taxon>
        <taxon>Sphingobacteriales</taxon>
        <taxon>Sphingobacteriaceae</taxon>
        <taxon>Solitalea</taxon>
    </lineage>
</organism>
<dbReference type="STRING" id="929556.Solca_0906"/>
<keyword evidence="2" id="KW-1185">Reference proteome</keyword>
<gene>
    <name evidence="1" type="ordered locus">Solca_0906</name>
</gene>
<dbReference type="AlphaFoldDB" id="H8KV21"/>
<evidence type="ECO:0000313" key="1">
    <source>
        <dbReference type="EMBL" id="AFD06021.1"/>
    </source>
</evidence>
<dbReference type="EMBL" id="CP003349">
    <property type="protein sequence ID" value="AFD06021.1"/>
    <property type="molecule type" value="Genomic_DNA"/>
</dbReference>
<protein>
    <recommendedName>
        <fullName evidence="3">Lipoprotein</fullName>
    </recommendedName>
</protein>
<evidence type="ECO:0000313" key="2">
    <source>
        <dbReference type="Proteomes" id="UP000007590"/>
    </source>
</evidence>
<proteinExistence type="predicted"/>